<feature type="coiled-coil region" evidence="1">
    <location>
        <begin position="1170"/>
        <end position="1197"/>
    </location>
</feature>
<dbReference type="Proteomes" id="UP000289862">
    <property type="component" value="Chromosome"/>
</dbReference>
<feature type="coiled-coil region" evidence="1">
    <location>
        <begin position="1648"/>
        <end position="1678"/>
    </location>
</feature>
<dbReference type="Pfam" id="PF07554">
    <property type="entry name" value="FIVAR"/>
    <property type="match status" value="7"/>
</dbReference>
<dbReference type="RefSeq" id="WP_119572145.1">
    <property type="nucleotide sequence ID" value="NZ_LR215031.1"/>
</dbReference>
<accession>A0A449AYN1</accession>
<sequence>MKKSKRILLPLSIMPIMAPVAILSASNVIAGNNDNTERLSNVPNETHYIEGINGDHKTFDNSKKNSYYYNLVGGTTSFAFRYKAAPLVETQIGDEREWQEPVQNWTVTVNKNPTFPRKFTGESTTYEDGPTWSANPRFAVAISKGLEIIPGSLSLEVWNPLKGTDTKPTFEYKNVENTLVPFTQTGILERTISANFWADQDNWNRWNKAEKTDNYWNLYFSDWAIFNESTHKKDDQNIDLNYWNAWKKDRNAEPGSKIWEALHLWDQIALVTVNRSWRTPMRAVFLENDWNPGWASGWAKTNEWTDITKQFQDDIHYNIGEIIGFDFDTSTWKGDNIYSQNYFVIKFQTRKNKDMLLLNNPNLRVDNIGNKAYVMSGFSTFDHNTYVGNWDWEMVDIDKRYQNFSVDIKENIIKNSSSEVKKLPKLNFTVSGTNVTGRRVGIVTTDLSTTNTNKIQIDNSKRSNDTSYWSRNYSSLYVGSQDLNEEDFNYSRQWWAVRKNWELSYKYIDPLEDFWDISVSKSWNEDLDRMTYTLNYYFNELKYKKVAAEKYIYDKTNLTNAQKEALVNEIKRQTNDSDIEKVKTKADQLDQAQKTLLDTLNALKVNPDMNRDSKNYKLASDSLKQIYDQVLNEANTATNKTSAPFKNLEEVNALTSKIKNLQLDGKLFLDNALAHLDQYKNNISSDLYNTTKAEMEAAQTRNDVNASLNKLSEFMDVIDKLKKAAAAGEQTKSTSLYSTSTAEKKKALDTALQDVENKIANSSKARIINKDIWDRLKQNYLNSIKKVYDAIAGLGGLKETLKEEIKKYPEEFLPSEDKNQILDKIEKDTIDSTDKMNEYLKEAYDKAAENAKKVIDSLNNLNEDQKNEFKQKIDDAKNSNNYNLDQLKEIIADAKKVNDAQKFDMSKFDELQHLTNAQKQHWKAEVEKKANEGLAAQNEVYNKAVELDHLMLDLNNLVNSAKQIKEANNTTYSKASNKDAFDQALTNATNAVNKANTNNQDKATINQYLAELTKQKDALDGQIVDLKEKINDKNVVNILNDNQRNEVIALIGNKKDNDLTNELLIEIDKAIITKDKANLNAELEKAKAKGLDPEKINEFKNKIDNINLDKATNPWDKTAKELMDEIDKTNKELDELAKKKEELKAKIDSDKTWTHLNPSQKEQFKQQIENAKTMDDLNALENTIDQIDTQMDKLKKAFDAIPESLKPTDSKLEDGTTITNPDFTLATEKKLKDDYLKALQNVNKALIDTDTSNSYNEQTIKDLIDKLNTTKNALNGEETLKSKKDQIKAKIDTIPETSLSNADKDKLKAKVDAASTIQNTSSNSDGNNNQTNWNSTDSIDTFVDKLKKSLNDLKTNVDGQDAVQNTENYRNSTDAAKKQYDDSIADGKNVLNNNKTPDNDWDSILSNIDQKNSAINQAKQNLNGDDQLPQSKTQAIQKLNDYKYLNNKQKEELQTKINSAQEINTINQILNTANSLNDAMKALLDAYDKHNGREANPAKGLKAITEKRSETSKFINATNRSPYLNALNQANIALNAIENRVVLDPQALTKLANEIESTYASLNGEQTLNSYKEEAKKKIDSDFTNLNNEQKQDLKNKINNAKTEAEIDQILKDAANQNKNMGDLLAAIDTATGKTQTNQFKNSSPQVQQELLAKIQKAKEQAQNHNLTNEEIQELINELNGVALDGDQRLKEKLDQLQNKVNELTPIKQTDKYKQASNLDKTSFDQALEDAQNNINHPNYDKLSLDDVQRMIDKLEQVKNNLLDDKNKRIEDEIKGLDNLTDQEKQHFIDQMKQTSDNNAKEDILDQAKELNDHKQNIIDKIKEAQNSGLNNDEANKLINEVKKADGLNHPEKLNELENKVQNIIDKISEVENKLNELNPTSSLEQINQIKDLIENLKDLKVNTDQFKKVIDNLEQVQKFPNILKEFEDLRYDDPSLETKKEQVLNALNALKQLDNNYTNNKLAQIALTIQDAIEQNEAAFNLDLALLNALKTNEYTDELREAINNANSKNANRFPNFIHYFTEASRYLNSIKKIEDHIPLREDEIDIIKNLNDQALNENLVNVIKSWIDDNNTKIQKEAIVPKPEKKPYEGLSPWWWVLLFLGTLGIGALVAYLVTNKK</sequence>
<proteinExistence type="predicted"/>
<dbReference type="KEGG" id="mgal:NCTC10186_00051"/>
<evidence type="ECO:0000256" key="1">
    <source>
        <dbReference type="SAM" id="Coils"/>
    </source>
</evidence>
<keyword evidence="3" id="KW-0732">Signal</keyword>
<keyword evidence="1" id="KW-0175">Coiled coil</keyword>
<protein>
    <submittedName>
        <fullName evidence="5">ECM-binding protein homolog</fullName>
    </submittedName>
</protein>
<feature type="coiled-coil region" evidence="1">
    <location>
        <begin position="1854"/>
        <end position="1957"/>
    </location>
</feature>
<evidence type="ECO:0000256" key="2">
    <source>
        <dbReference type="SAM" id="Phobius"/>
    </source>
</evidence>
<dbReference type="Gene3D" id="1.20.120.1850">
    <property type="entry name" value="Ebh helix bundles repeating unit (S and A modules)"/>
    <property type="match status" value="7"/>
</dbReference>
<keyword evidence="2" id="KW-0812">Transmembrane</keyword>
<dbReference type="InterPro" id="IPR002988">
    <property type="entry name" value="GA_module"/>
</dbReference>
<dbReference type="SMART" id="SM00844">
    <property type="entry name" value="GA"/>
    <property type="match status" value="5"/>
</dbReference>
<feature type="coiled-coil region" evidence="1">
    <location>
        <begin position="1745"/>
        <end position="1828"/>
    </location>
</feature>
<evidence type="ECO:0000313" key="6">
    <source>
        <dbReference type="Proteomes" id="UP000289862"/>
    </source>
</evidence>
<feature type="coiled-coil region" evidence="1">
    <location>
        <begin position="1119"/>
        <end position="1146"/>
    </location>
</feature>
<organism evidence="5 6">
    <name type="scientific">Mycoplasmopsis gallopavonis</name>
    <dbReference type="NCBI Taxonomy" id="76629"/>
    <lineage>
        <taxon>Bacteria</taxon>
        <taxon>Bacillati</taxon>
        <taxon>Mycoplasmatota</taxon>
        <taxon>Mycoplasmoidales</taxon>
        <taxon>Metamycoplasmataceae</taxon>
        <taxon>Mycoplasmopsis</taxon>
    </lineage>
</organism>
<dbReference type="InterPro" id="IPR020840">
    <property type="entry name" value="Extracell_matrix-bd_GA"/>
</dbReference>
<dbReference type="InterPro" id="IPR009063">
    <property type="entry name" value="Ig/albumin-bd_sf"/>
</dbReference>
<feature type="domain" description="Extracellular matrix-binding protein ebh GA module" evidence="4">
    <location>
        <begin position="1415"/>
        <end position="1474"/>
    </location>
</feature>
<evidence type="ECO:0000259" key="4">
    <source>
        <dbReference type="SMART" id="SM00844"/>
    </source>
</evidence>
<keyword evidence="2" id="KW-0472">Membrane</keyword>
<feature type="signal peptide" evidence="3">
    <location>
        <begin position="1"/>
        <end position="30"/>
    </location>
</feature>
<dbReference type="SUPFAM" id="SSF46997">
    <property type="entry name" value="Bacterial immunoglobulin/albumin-binding domains"/>
    <property type="match status" value="3"/>
</dbReference>
<feature type="domain" description="Extracellular matrix-binding protein ebh GA module" evidence="4">
    <location>
        <begin position="1555"/>
        <end position="1615"/>
    </location>
</feature>
<feature type="domain" description="Extracellular matrix-binding protein ebh GA module" evidence="4">
    <location>
        <begin position="1126"/>
        <end position="1185"/>
    </location>
</feature>
<reference evidence="5 6" key="1">
    <citation type="submission" date="2019-01" db="EMBL/GenBank/DDBJ databases">
        <authorList>
            <consortium name="Pathogen Informatics"/>
        </authorList>
    </citation>
    <scope>NUCLEOTIDE SEQUENCE [LARGE SCALE GENOMIC DNA]</scope>
    <source>
        <strain evidence="5 6">NCTC10186</strain>
    </source>
</reference>
<evidence type="ECO:0000313" key="5">
    <source>
        <dbReference type="EMBL" id="VEU72587.1"/>
    </source>
</evidence>
<dbReference type="Gene3D" id="1.20.5.420">
    <property type="entry name" value="Immunoglobulin FC, subunit C"/>
    <property type="match status" value="4"/>
</dbReference>
<feature type="domain" description="Extracellular matrix-binding protein ebh GA module" evidence="4">
    <location>
        <begin position="530"/>
        <end position="587"/>
    </location>
</feature>
<dbReference type="EMBL" id="LR215031">
    <property type="protein sequence ID" value="VEU72587.1"/>
    <property type="molecule type" value="Genomic_DNA"/>
</dbReference>
<keyword evidence="2" id="KW-1133">Transmembrane helix</keyword>
<name>A0A449AYN1_9BACT</name>
<feature type="transmembrane region" description="Helical" evidence="2">
    <location>
        <begin position="2096"/>
        <end position="2116"/>
    </location>
</feature>
<evidence type="ECO:0000256" key="3">
    <source>
        <dbReference type="SAM" id="SignalP"/>
    </source>
</evidence>
<gene>
    <name evidence="5" type="primary">ebh_2</name>
    <name evidence="5" type="ORF">NCTC10186_00051</name>
</gene>
<feature type="domain" description="Extracellular matrix-binding protein ebh GA module" evidence="4">
    <location>
        <begin position="1267"/>
        <end position="1325"/>
    </location>
</feature>
<keyword evidence="6" id="KW-1185">Reference proteome</keyword>
<feature type="chain" id="PRO_5019113998" evidence="3">
    <location>
        <begin position="31"/>
        <end position="2120"/>
    </location>
</feature>
<feature type="coiled-coil region" evidence="1">
    <location>
        <begin position="1584"/>
        <end position="1620"/>
    </location>
</feature>
<dbReference type="Pfam" id="PF01468">
    <property type="entry name" value="GA"/>
    <property type="match status" value="6"/>
</dbReference>
<dbReference type="OrthoDB" id="393547at2"/>
<feature type="coiled-coil region" evidence="1">
    <location>
        <begin position="841"/>
        <end position="879"/>
    </location>
</feature>